<protein>
    <recommendedName>
        <fullName evidence="1">DUF2399 domain-containing protein</fullName>
    </recommendedName>
</protein>
<accession>A0A2T4IKB1</accession>
<dbReference type="EMBL" id="PZKC01000001">
    <property type="protein sequence ID" value="PTD98205.1"/>
    <property type="molecule type" value="Genomic_DNA"/>
</dbReference>
<dbReference type="GO" id="GO:0005694">
    <property type="term" value="C:chromosome"/>
    <property type="evidence" value="ECO:0007669"/>
    <property type="project" value="InterPro"/>
</dbReference>
<evidence type="ECO:0000259" key="1">
    <source>
        <dbReference type="Pfam" id="PF09664"/>
    </source>
</evidence>
<dbReference type="AlphaFoldDB" id="A0A2T4IKB1"/>
<reference evidence="2 3" key="1">
    <citation type="submission" date="2018-03" db="EMBL/GenBank/DDBJ databases">
        <authorList>
            <person name="Keele B.F."/>
        </authorList>
    </citation>
    <scope>NUCLEOTIDE SEQUENCE [LARGE SCALE GENOMIC DNA]</scope>
    <source>
        <strain evidence="2 3">D20</strain>
    </source>
</reference>
<dbReference type="OrthoDB" id="6059266at2"/>
<reference evidence="2 3" key="2">
    <citation type="submission" date="2018-04" db="EMBL/GenBank/DDBJ databases">
        <title>Thauera lacus sp. nov., isolated from an saline lake in Inner Mongolia, China.</title>
        <authorList>
            <person name="Liang Q.-Y."/>
        </authorList>
    </citation>
    <scope>NUCLEOTIDE SEQUENCE [LARGE SCALE GENOMIC DNA]</scope>
    <source>
        <strain evidence="2 3">D20</strain>
    </source>
</reference>
<dbReference type="Pfam" id="PF09664">
    <property type="entry name" value="DUF2399"/>
    <property type="match status" value="1"/>
</dbReference>
<dbReference type="GO" id="GO:0003677">
    <property type="term" value="F:DNA binding"/>
    <property type="evidence" value="ECO:0007669"/>
    <property type="project" value="InterPro"/>
</dbReference>
<organism evidence="2 3">
    <name type="scientific">Pseudothauera lacus</name>
    <dbReference type="NCBI Taxonomy" id="2136175"/>
    <lineage>
        <taxon>Bacteria</taxon>
        <taxon>Pseudomonadati</taxon>
        <taxon>Pseudomonadota</taxon>
        <taxon>Betaproteobacteria</taxon>
        <taxon>Rhodocyclales</taxon>
        <taxon>Zoogloeaceae</taxon>
        <taxon>Pseudothauera</taxon>
    </lineage>
</organism>
<evidence type="ECO:0000313" key="2">
    <source>
        <dbReference type="EMBL" id="PTD98205.1"/>
    </source>
</evidence>
<dbReference type="Proteomes" id="UP000241193">
    <property type="component" value="Unassembled WGS sequence"/>
</dbReference>
<comment type="caution">
    <text evidence="2">The sequence shown here is derived from an EMBL/GenBank/DDBJ whole genome shotgun (WGS) entry which is preliminary data.</text>
</comment>
<keyword evidence="3" id="KW-1185">Reference proteome</keyword>
<dbReference type="InterPro" id="IPR036078">
    <property type="entry name" value="Spo11/TopoVI_A_sf"/>
</dbReference>
<feature type="domain" description="DUF2399" evidence="1">
    <location>
        <begin position="224"/>
        <end position="358"/>
    </location>
</feature>
<gene>
    <name evidence="2" type="ORF">C8261_01990</name>
</gene>
<evidence type="ECO:0000313" key="3">
    <source>
        <dbReference type="Proteomes" id="UP000241193"/>
    </source>
</evidence>
<sequence length="360" mass="40244">MLAHWVRRADADKHYRCDKLLERAGALRANTALQLFDRLLAEGLVEMEERRDPQRRDWPPHSLRFIDPAALRRALALPEPDALRRQWDQTRQNTFALPQLDAARSTLDELPPKTALDRLQLLAALQRWHDEQRHRGQATRRDFAWFARADTKKITDTEWRWLAESVDLAAFGIAAHAPLLLISANISLNGPAGPLALGALPGFIGLPPQAVQAITRIDHPPRLWRVVENRSAFEKAAAARAADEAVLWLPGYPPGWWVDAVSHLLALAPAPLAIACDPDPDGIAIALHAARLWEQTAQAWSPWRMGAEELRGLAHRRPLGERDHGLLAALRAQTLPAELAALAEAMLELGEKGEQESLFW</sequence>
<name>A0A2T4IKB1_9RHOO</name>
<dbReference type="InterPro" id="IPR024465">
    <property type="entry name" value="DUF2399"/>
</dbReference>
<proteinExistence type="predicted"/>
<dbReference type="SUPFAM" id="SSF56726">
    <property type="entry name" value="DNA topoisomerase IV, alpha subunit"/>
    <property type="match status" value="1"/>
</dbReference>